<organism evidence="2 3">
    <name type="scientific">Hyphomonas jannaschiana VP2</name>
    <dbReference type="NCBI Taxonomy" id="1280952"/>
    <lineage>
        <taxon>Bacteria</taxon>
        <taxon>Pseudomonadati</taxon>
        <taxon>Pseudomonadota</taxon>
        <taxon>Alphaproteobacteria</taxon>
        <taxon>Hyphomonadales</taxon>
        <taxon>Hyphomonadaceae</taxon>
        <taxon>Hyphomonas</taxon>
    </lineage>
</organism>
<feature type="transmembrane region" description="Helical" evidence="1">
    <location>
        <begin position="31"/>
        <end position="49"/>
    </location>
</feature>
<evidence type="ECO:0000313" key="2">
    <source>
        <dbReference type="EMBL" id="KCZ86815.1"/>
    </source>
</evidence>
<dbReference type="AlphaFoldDB" id="A0A059F899"/>
<dbReference type="Proteomes" id="UP000024816">
    <property type="component" value="Unassembled WGS sequence"/>
</dbReference>
<proteinExistence type="predicted"/>
<keyword evidence="1" id="KW-0812">Transmembrane</keyword>
<name>A0A059F899_9PROT</name>
<evidence type="ECO:0000256" key="1">
    <source>
        <dbReference type="SAM" id="Phobius"/>
    </source>
</evidence>
<feature type="transmembrane region" description="Helical" evidence="1">
    <location>
        <begin position="7"/>
        <end position="25"/>
    </location>
</feature>
<evidence type="ECO:0000313" key="3">
    <source>
        <dbReference type="Proteomes" id="UP000024816"/>
    </source>
</evidence>
<accession>A0A059F899</accession>
<comment type="caution">
    <text evidence="2">The sequence shown here is derived from an EMBL/GenBank/DDBJ whole genome shotgun (WGS) entry which is preliminary data.</text>
</comment>
<keyword evidence="1" id="KW-0472">Membrane</keyword>
<sequence length="73" mass="8332">MVRAFREFQLLVFLVVMPAFITYGLTGGNRIATVSVGLGIGLLRLFLIVSGRVEAGRYGEDWYVTFRRFWGRD</sequence>
<reference evidence="2 3" key="1">
    <citation type="journal article" date="2014" name="Antonie Van Leeuwenhoek">
        <title>Hyphomonas beringensis sp. nov. and Hyphomonas chukchiensis sp. nov., isolated from surface seawater of the Bering Sea and Chukchi Sea.</title>
        <authorList>
            <person name="Li C."/>
            <person name="Lai Q."/>
            <person name="Li G."/>
            <person name="Dong C."/>
            <person name="Wang J."/>
            <person name="Liao Y."/>
            <person name="Shao Z."/>
        </authorList>
    </citation>
    <scope>NUCLEOTIDE SEQUENCE [LARGE SCALE GENOMIC DNA]</scope>
    <source>
        <strain evidence="2 3">VP2</strain>
    </source>
</reference>
<keyword evidence="3" id="KW-1185">Reference proteome</keyword>
<keyword evidence="1" id="KW-1133">Transmembrane helix</keyword>
<dbReference type="EMBL" id="ARYJ01000011">
    <property type="protein sequence ID" value="KCZ86815.1"/>
    <property type="molecule type" value="Genomic_DNA"/>
</dbReference>
<dbReference type="STRING" id="1280952.HJA_14479"/>
<gene>
    <name evidence="2" type="ORF">HJA_14479</name>
</gene>
<protein>
    <submittedName>
        <fullName evidence="2">Uncharacterized protein</fullName>
    </submittedName>
</protein>